<evidence type="ECO:0000313" key="1">
    <source>
        <dbReference type="EMBL" id="QAY70507.1"/>
    </source>
</evidence>
<sequence length="142" mass="15072">MKVLRPRVVAELRDGFVATEAPALQVSIRAALQPGERGSEPVSADLRFAPGADGRVVVLWRNRHVGFVPPSHREVLAAQVAAAGKATVQAEGCVYRDGGVRRVWVGPLPAAGFPRVEPGYDELPAPETTLFGFSLKRPPGAG</sequence>
<reference evidence="1 2" key="1">
    <citation type="submission" date="2019-01" db="EMBL/GenBank/DDBJ databases">
        <title>Genome sequencing of strain FW10M-9.</title>
        <authorList>
            <person name="Heo J."/>
            <person name="Kim S.-J."/>
            <person name="Kim J.-S."/>
            <person name="Hong S.-B."/>
            <person name="Kwon S.-W."/>
        </authorList>
    </citation>
    <scope>NUCLEOTIDE SEQUENCE [LARGE SCALE GENOMIC DNA]</scope>
    <source>
        <strain evidence="1 2">FW10M-9</strain>
    </source>
</reference>
<dbReference type="KEGG" id="xya:ET471_11105"/>
<dbReference type="AlphaFoldDB" id="A0A4P6FAR4"/>
<evidence type="ECO:0000313" key="2">
    <source>
        <dbReference type="Proteomes" id="UP000292118"/>
    </source>
</evidence>
<proteinExistence type="predicted"/>
<dbReference type="Proteomes" id="UP000292118">
    <property type="component" value="Chromosome"/>
</dbReference>
<keyword evidence="2" id="KW-1185">Reference proteome</keyword>
<protein>
    <recommendedName>
        <fullName evidence="3">HIRAN domain-containing protein</fullName>
    </recommendedName>
</protein>
<evidence type="ECO:0008006" key="3">
    <source>
        <dbReference type="Google" id="ProtNLM"/>
    </source>
</evidence>
<gene>
    <name evidence="1" type="ORF">ET471_11105</name>
</gene>
<dbReference type="EMBL" id="CP035493">
    <property type="protein sequence ID" value="QAY70507.1"/>
    <property type="molecule type" value="Genomic_DNA"/>
</dbReference>
<dbReference type="RefSeq" id="WP_129188332.1">
    <property type="nucleotide sequence ID" value="NZ_CP035493.1"/>
</dbReference>
<name>A0A4P6FAR4_9MICO</name>
<organism evidence="1 2">
    <name type="scientific">Xylanimonas protaetiae</name>
    <dbReference type="NCBI Taxonomy" id="2509457"/>
    <lineage>
        <taxon>Bacteria</taxon>
        <taxon>Bacillati</taxon>
        <taxon>Actinomycetota</taxon>
        <taxon>Actinomycetes</taxon>
        <taxon>Micrococcales</taxon>
        <taxon>Promicromonosporaceae</taxon>
        <taxon>Xylanimonas</taxon>
    </lineage>
</organism>
<dbReference type="OrthoDB" id="4824179at2"/>
<accession>A0A4P6FAR4</accession>